<accession>Q1AWT7</accession>
<evidence type="ECO:0000256" key="5">
    <source>
        <dbReference type="SAM" id="MobiDB-lite"/>
    </source>
</evidence>
<dbReference type="EMBL" id="CP000386">
    <property type="protein sequence ID" value="ABG04141.1"/>
    <property type="molecule type" value="Genomic_DNA"/>
</dbReference>
<sequence>MGLLGATARLWAALVAVAVVAACGQPPPEQEGGRRGGGATVAEATGGETTAGETTVSEPLVPGEGNLIVYSGRTEDLVGPLMEQFEERSGIDVRVRYGDTAELAATILEEGENSPADLFFAQDPGALGALAEEGRLRPLPQGILDRVGERFRSPEGLWVGTSGRARVVAYNTEELDPSELPDSIYGFTDPEWEGRIGWAPTNGSFQAFVTALRVLEGEERARAWLEGIQANDPSVYPDNSSIVQAVGAGEVDVGFVNHYYVFRAIEEQGEGFPARNYFLKDGDPGALVLAAGAGVLDTAENPEAAREFIRYLLSEEAQQYFADETFEYPLIEGVEPAEGLPPLSEIESPRIDLSDLSDLEGTLELLQETGVL</sequence>
<dbReference type="HOGENOM" id="CLU_026974_2_0_11"/>
<evidence type="ECO:0000256" key="3">
    <source>
        <dbReference type="ARBA" id="ARBA00022729"/>
    </source>
</evidence>
<keyword evidence="8" id="KW-1185">Reference proteome</keyword>
<dbReference type="CDD" id="cd13543">
    <property type="entry name" value="PBP2_Fbp"/>
    <property type="match status" value="1"/>
</dbReference>
<keyword evidence="3 6" id="KW-0732">Signal</keyword>
<dbReference type="PIRSF" id="PIRSF002825">
    <property type="entry name" value="CfbpA"/>
    <property type="match status" value="1"/>
</dbReference>
<dbReference type="GO" id="GO:0030288">
    <property type="term" value="C:outer membrane-bounded periplasmic space"/>
    <property type="evidence" value="ECO:0007669"/>
    <property type="project" value="TreeGrafter"/>
</dbReference>
<evidence type="ECO:0000313" key="7">
    <source>
        <dbReference type="EMBL" id="ABG04141.1"/>
    </source>
</evidence>
<protein>
    <submittedName>
        <fullName evidence="7">Extracellular solute-binding protein, family 1</fullName>
    </submittedName>
</protein>
<dbReference type="PANTHER" id="PTHR30006:SF15">
    <property type="entry name" value="IRON-UTILIZATION PERIPLASMIC PROTEIN"/>
    <property type="match status" value="1"/>
</dbReference>
<dbReference type="OrthoDB" id="9769567at2"/>
<dbReference type="PANTHER" id="PTHR30006">
    <property type="entry name" value="THIAMINE-BINDING PERIPLASMIC PROTEIN-RELATED"/>
    <property type="match status" value="1"/>
</dbReference>
<feature type="chain" id="PRO_5004187569" evidence="6">
    <location>
        <begin position="22"/>
        <end position="372"/>
    </location>
</feature>
<comment type="similarity">
    <text evidence="1">Belongs to the bacterial solute-binding protein 1 family.</text>
</comment>
<dbReference type="STRING" id="266117.Rxyl_1175"/>
<evidence type="ECO:0000256" key="6">
    <source>
        <dbReference type="SAM" id="SignalP"/>
    </source>
</evidence>
<gene>
    <name evidence="7" type="ordered locus">Rxyl_1175</name>
</gene>
<reference evidence="7 8" key="1">
    <citation type="submission" date="2006-06" db="EMBL/GenBank/DDBJ databases">
        <title>Complete sequence of Rubrobacter xylanophilus DSM 9941.</title>
        <authorList>
            <consortium name="US DOE Joint Genome Institute"/>
            <person name="Copeland A."/>
            <person name="Lucas S."/>
            <person name="Lapidus A."/>
            <person name="Barry K."/>
            <person name="Detter J.C."/>
            <person name="Glavina del Rio T."/>
            <person name="Hammon N."/>
            <person name="Israni S."/>
            <person name="Dalin E."/>
            <person name="Tice H."/>
            <person name="Pitluck S."/>
            <person name="Munk A.C."/>
            <person name="Brettin T."/>
            <person name="Bruce D."/>
            <person name="Han C."/>
            <person name="Tapia R."/>
            <person name="Gilna P."/>
            <person name="Schmutz J."/>
            <person name="Larimer F."/>
            <person name="Land M."/>
            <person name="Hauser L."/>
            <person name="Kyrpides N."/>
            <person name="Lykidis A."/>
            <person name="da Costa M.S."/>
            <person name="Rainey F.A."/>
            <person name="Empadinhas N."/>
            <person name="Jolivet E."/>
            <person name="Battista J.R."/>
            <person name="Richardson P."/>
        </authorList>
    </citation>
    <scope>NUCLEOTIDE SEQUENCE [LARGE SCALE GENOMIC DNA]</scope>
    <source>
        <strain evidence="8">DSM 9941 / NBRC 16129 / PRD-1</strain>
    </source>
</reference>
<dbReference type="PhylomeDB" id="Q1AWT7"/>
<dbReference type="KEGG" id="rxy:Rxyl_1175"/>
<feature type="compositionally biased region" description="Low complexity" evidence="5">
    <location>
        <begin position="40"/>
        <end position="56"/>
    </location>
</feature>
<keyword evidence="2" id="KW-0406">Ion transport</keyword>
<dbReference type="RefSeq" id="WP_011564159.1">
    <property type="nucleotide sequence ID" value="NC_008148.1"/>
</dbReference>
<dbReference type="Gene3D" id="3.40.190.10">
    <property type="entry name" value="Periplasmic binding protein-like II"/>
    <property type="match status" value="2"/>
</dbReference>
<dbReference type="InterPro" id="IPR026045">
    <property type="entry name" value="Ferric-bd"/>
</dbReference>
<name>Q1AWT7_RUBXD</name>
<proteinExistence type="inferred from homology"/>
<keyword evidence="4" id="KW-0479">Metal-binding</keyword>
<dbReference type="GO" id="GO:0006826">
    <property type="term" value="P:iron ion transport"/>
    <property type="evidence" value="ECO:0007669"/>
    <property type="project" value="UniProtKB-KW"/>
</dbReference>
<dbReference type="Pfam" id="PF13343">
    <property type="entry name" value="SBP_bac_6"/>
    <property type="match status" value="1"/>
</dbReference>
<evidence type="ECO:0000256" key="2">
    <source>
        <dbReference type="ARBA" id="ARBA00022496"/>
    </source>
</evidence>
<dbReference type="Proteomes" id="UP000006637">
    <property type="component" value="Chromosome"/>
</dbReference>
<feature type="region of interest" description="Disordered" evidence="5">
    <location>
        <begin position="25"/>
        <end position="59"/>
    </location>
</feature>
<dbReference type="AlphaFoldDB" id="Q1AWT7"/>
<feature type="binding site" evidence="4">
    <location>
        <position position="259"/>
    </location>
    <ligand>
        <name>Fe cation</name>
        <dbReference type="ChEBI" id="CHEBI:24875"/>
    </ligand>
</feature>
<keyword evidence="2" id="KW-0410">Iron transport</keyword>
<dbReference type="SUPFAM" id="SSF53850">
    <property type="entry name" value="Periplasmic binding protein-like II"/>
    <property type="match status" value="1"/>
</dbReference>
<dbReference type="GO" id="GO:0046872">
    <property type="term" value="F:metal ion binding"/>
    <property type="evidence" value="ECO:0007669"/>
    <property type="project" value="UniProtKB-KW"/>
</dbReference>
<evidence type="ECO:0000256" key="1">
    <source>
        <dbReference type="ARBA" id="ARBA00008520"/>
    </source>
</evidence>
<evidence type="ECO:0000313" key="8">
    <source>
        <dbReference type="Proteomes" id="UP000006637"/>
    </source>
</evidence>
<keyword evidence="2" id="KW-0813">Transport</keyword>
<dbReference type="eggNOG" id="COG1840">
    <property type="taxonomic scope" value="Bacteria"/>
</dbReference>
<feature type="binding site" evidence="4">
    <location>
        <position position="260"/>
    </location>
    <ligand>
        <name>Fe cation</name>
        <dbReference type="ChEBI" id="CHEBI:24875"/>
    </ligand>
</feature>
<organism evidence="7 8">
    <name type="scientific">Rubrobacter xylanophilus (strain DSM 9941 / JCM 11954 / NBRC 16129 / PRD-1)</name>
    <dbReference type="NCBI Taxonomy" id="266117"/>
    <lineage>
        <taxon>Bacteria</taxon>
        <taxon>Bacillati</taxon>
        <taxon>Actinomycetota</taxon>
        <taxon>Rubrobacteria</taxon>
        <taxon>Rubrobacterales</taxon>
        <taxon>Rubrobacteraceae</taxon>
        <taxon>Rubrobacter</taxon>
    </lineage>
</organism>
<keyword evidence="4" id="KW-0408">Iron</keyword>
<evidence type="ECO:0000256" key="4">
    <source>
        <dbReference type="PIRSR" id="PIRSR002825-1"/>
    </source>
</evidence>
<feature type="signal peptide" evidence="6">
    <location>
        <begin position="1"/>
        <end position="21"/>
    </location>
</feature>